<accession>A0AAV4KNK0</accession>
<dbReference type="Proteomes" id="UP000326029">
    <property type="component" value="Chromosome"/>
</dbReference>
<evidence type="ECO:0000313" key="3">
    <source>
        <dbReference type="EMBL" id="QEV35287.1"/>
    </source>
</evidence>
<keyword evidence="4" id="KW-1185">Reference proteome</keyword>
<evidence type="ECO:0008006" key="6">
    <source>
        <dbReference type="Google" id="ProtNLM"/>
    </source>
</evidence>
<dbReference type="Gene3D" id="2.120.10.70">
    <property type="entry name" value="Fucose-specific lectin"/>
    <property type="match status" value="1"/>
</dbReference>
<evidence type="ECO:0000313" key="5">
    <source>
        <dbReference type="Proteomes" id="UP000642014"/>
    </source>
</evidence>
<sequence length="362" mass="37464">MANRSEAPTAHPHGSSADPRLRGSWLARGKEGRFSLYLPRDGGVVRWTENAGGGWSGPVPIGGGSGGLLPGLSAGQGADGYVHLVALRSVAGGDPDRVELVHTTQYQTGRPALEWRSITHPNGAAHQWTGTPSVTVDGIGRAYVFCRNGGGGISVRAQKDAGGWHPWWDLLGSKTDPLPVAVTNGSGFVELYSSHAAGLVRYVQRESGAKPLREELLPAPVTMGTMAAVRGPSGHVTAFYLDKEGRVCAWSPERASAPVPLGEAVGEGPLSVVRCSADGLDHTLLAQRDSSGRLQFASYPAEREEGAELRWAPSGPAVQGPPVLTVDASGGVVAAALAPGGEPIVAGRAEGAGLLPGAWNRI</sequence>
<reference evidence="2" key="3">
    <citation type="submission" date="2023-08" db="EMBL/GenBank/DDBJ databases">
        <authorList>
            <person name="Sun Q."/>
            <person name="Ohkuma M."/>
        </authorList>
    </citation>
    <scope>NUCLEOTIDE SEQUENCE</scope>
    <source>
        <strain evidence="2">JCM 4205</strain>
    </source>
</reference>
<dbReference type="EMBL" id="BMSJ01000011">
    <property type="protein sequence ID" value="GGR42717.1"/>
    <property type="molecule type" value="Genomic_DNA"/>
</dbReference>
<dbReference type="GeneID" id="95457328"/>
<evidence type="ECO:0000313" key="2">
    <source>
        <dbReference type="EMBL" id="GGR42717.1"/>
    </source>
</evidence>
<dbReference type="EMBL" id="CP023693">
    <property type="protein sequence ID" value="QEV35287.1"/>
    <property type="molecule type" value="Genomic_DNA"/>
</dbReference>
<organism evidence="2 5">
    <name type="scientific">Streptomyces cinereoruber</name>
    <dbReference type="NCBI Taxonomy" id="67260"/>
    <lineage>
        <taxon>Bacteria</taxon>
        <taxon>Bacillati</taxon>
        <taxon>Actinomycetota</taxon>
        <taxon>Actinomycetes</taxon>
        <taxon>Kitasatosporales</taxon>
        <taxon>Streptomycetaceae</taxon>
        <taxon>Streptomyces</taxon>
    </lineage>
</organism>
<gene>
    <name evidence="3" type="ORF">CP977_26550</name>
    <name evidence="2" type="ORF">GCM10010497_52580</name>
</gene>
<reference evidence="2 5" key="1">
    <citation type="journal article" date="2014" name="Int. J. Syst. Evol. Microbiol.">
        <title>Complete genome sequence of Corynebacterium casei LMG S-19264T (=DSM 44701T), isolated from a smear-ripened cheese.</title>
        <authorList>
            <consortium name="US DOE Joint Genome Institute (JGI-PGF)"/>
            <person name="Walter F."/>
            <person name="Albersmeier A."/>
            <person name="Kalinowski J."/>
            <person name="Ruckert C."/>
        </authorList>
    </citation>
    <scope>NUCLEOTIDE SEQUENCE [LARGE SCALE GENOMIC DNA]</scope>
    <source>
        <strain evidence="2 5">JCM 4205</strain>
    </source>
</reference>
<evidence type="ECO:0000313" key="4">
    <source>
        <dbReference type="Proteomes" id="UP000326029"/>
    </source>
</evidence>
<protein>
    <recommendedName>
        <fullName evidence="6">WD40 repeat domain-containing protein</fullName>
    </recommendedName>
</protein>
<reference evidence="3 4" key="2">
    <citation type="submission" date="2017-09" db="EMBL/GenBank/DDBJ databases">
        <authorList>
            <person name="Lee N."/>
            <person name="Cho B.-K."/>
        </authorList>
    </citation>
    <scope>NUCLEOTIDE SEQUENCE [LARGE SCALE GENOMIC DNA]</scope>
    <source>
        <strain evidence="3 4">ATCC 19740</strain>
    </source>
</reference>
<dbReference type="RefSeq" id="WP_152370928.1">
    <property type="nucleotide sequence ID" value="NZ_BMSJ01000011.1"/>
</dbReference>
<proteinExistence type="predicted"/>
<dbReference type="AlphaFoldDB" id="A0AAV4KNK0"/>
<name>A0AAV4KNK0_9ACTN</name>
<feature type="region of interest" description="Disordered" evidence="1">
    <location>
        <begin position="1"/>
        <end position="22"/>
    </location>
</feature>
<dbReference type="SUPFAM" id="SSF89372">
    <property type="entry name" value="Fucose-specific lectin"/>
    <property type="match status" value="1"/>
</dbReference>
<dbReference type="Proteomes" id="UP000642014">
    <property type="component" value="Unassembled WGS sequence"/>
</dbReference>
<evidence type="ECO:0000256" key="1">
    <source>
        <dbReference type="SAM" id="MobiDB-lite"/>
    </source>
</evidence>